<keyword evidence="3" id="KW-0255">Endonuclease</keyword>
<dbReference type="InterPro" id="IPR036691">
    <property type="entry name" value="Endo/exonu/phosph_ase_sf"/>
</dbReference>
<organism evidence="3 4">
    <name type="scientific">Saccharopolyspora taberi</name>
    <dbReference type="NCBI Taxonomy" id="60895"/>
    <lineage>
        <taxon>Bacteria</taxon>
        <taxon>Bacillati</taxon>
        <taxon>Actinomycetota</taxon>
        <taxon>Actinomycetes</taxon>
        <taxon>Pseudonocardiales</taxon>
        <taxon>Pseudonocardiaceae</taxon>
        <taxon>Saccharopolyspora</taxon>
    </lineage>
</organism>
<name>A0ABN3VMX9_9PSEU</name>
<dbReference type="SUPFAM" id="SSF56219">
    <property type="entry name" value="DNase I-like"/>
    <property type="match status" value="1"/>
</dbReference>
<evidence type="ECO:0000313" key="3">
    <source>
        <dbReference type="EMBL" id="GAA2820023.1"/>
    </source>
</evidence>
<dbReference type="GO" id="GO:0004519">
    <property type="term" value="F:endonuclease activity"/>
    <property type="evidence" value="ECO:0007669"/>
    <property type="project" value="UniProtKB-KW"/>
</dbReference>
<evidence type="ECO:0000256" key="1">
    <source>
        <dbReference type="SAM" id="SignalP"/>
    </source>
</evidence>
<feature type="domain" description="Endonuclease/exonuclease/phosphatase" evidence="2">
    <location>
        <begin position="33"/>
        <end position="376"/>
    </location>
</feature>
<feature type="chain" id="PRO_5046215385" evidence="1">
    <location>
        <begin position="25"/>
        <end position="385"/>
    </location>
</feature>
<evidence type="ECO:0000313" key="4">
    <source>
        <dbReference type="Proteomes" id="UP001500979"/>
    </source>
</evidence>
<evidence type="ECO:0000259" key="2">
    <source>
        <dbReference type="Pfam" id="PF03372"/>
    </source>
</evidence>
<proteinExistence type="predicted"/>
<protein>
    <submittedName>
        <fullName evidence="3">Endonuclease/exonuclease/phosphatase family protein</fullName>
    </submittedName>
</protein>
<dbReference type="RefSeq" id="WP_344686127.1">
    <property type="nucleotide sequence ID" value="NZ_BAAAUX010000040.1"/>
</dbReference>
<gene>
    <name evidence="3" type="ORF">GCM10010470_64160</name>
</gene>
<sequence length="385" mass="41099">MKRAVLAAVAATAVTASLAVPASAGPATVRLATFNASLNRAAEGELLADLSTPDDEQARAVAEVVQRNRPDVLLLNEFDHVPGGAAVDAFRRNYLAVGHNGAEPIDYPYAYTAPVNTGVPSGMDLDNDGRTGGPGDAFGFGQFPGQYGMVVLSKYPIGQVRTFQDFRWADMPGALRPDDPATPEPGDWYSPQEWAQLRLSSKSHWDLPVEVGGRTVHLLASHPTPPSFDGPEDRNGARNHDEIRFWADYVAGADYFRDDAGRAGGLEPGEPFVIAGDQNADPEDGDSVDRAADQLLRAPGVIDPKPGSVGAVEAARTQGGANADHRGPAYFDTADFSDESPGNLRVDYVLPSLVPVRSAVFWPRGELSRLNGASDHHLVWVDLLV</sequence>
<comment type="caution">
    <text evidence="3">The sequence shown here is derived from an EMBL/GenBank/DDBJ whole genome shotgun (WGS) entry which is preliminary data.</text>
</comment>
<feature type="signal peptide" evidence="1">
    <location>
        <begin position="1"/>
        <end position="24"/>
    </location>
</feature>
<keyword evidence="4" id="KW-1185">Reference proteome</keyword>
<accession>A0ABN3VMX9</accession>
<dbReference type="EMBL" id="BAAAUX010000040">
    <property type="protein sequence ID" value="GAA2820023.1"/>
    <property type="molecule type" value="Genomic_DNA"/>
</dbReference>
<dbReference type="Pfam" id="PF03372">
    <property type="entry name" value="Exo_endo_phos"/>
    <property type="match status" value="1"/>
</dbReference>
<keyword evidence="1" id="KW-0732">Signal</keyword>
<keyword evidence="3" id="KW-0540">Nuclease</keyword>
<keyword evidence="3" id="KW-0378">Hydrolase</keyword>
<dbReference type="InterPro" id="IPR005135">
    <property type="entry name" value="Endo/exonuclease/phosphatase"/>
</dbReference>
<dbReference type="Gene3D" id="3.60.10.10">
    <property type="entry name" value="Endonuclease/exonuclease/phosphatase"/>
    <property type="match status" value="1"/>
</dbReference>
<dbReference type="Proteomes" id="UP001500979">
    <property type="component" value="Unassembled WGS sequence"/>
</dbReference>
<reference evidence="3 4" key="1">
    <citation type="journal article" date="2019" name="Int. J. Syst. Evol. Microbiol.">
        <title>The Global Catalogue of Microorganisms (GCM) 10K type strain sequencing project: providing services to taxonomists for standard genome sequencing and annotation.</title>
        <authorList>
            <consortium name="The Broad Institute Genomics Platform"/>
            <consortium name="The Broad Institute Genome Sequencing Center for Infectious Disease"/>
            <person name="Wu L."/>
            <person name="Ma J."/>
        </authorList>
    </citation>
    <scope>NUCLEOTIDE SEQUENCE [LARGE SCALE GENOMIC DNA]</scope>
    <source>
        <strain evidence="3 4">JCM 9383</strain>
    </source>
</reference>